<proteinExistence type="predicted"/>
<organism evidence="4">
    <name type="scientific">Micromonas pusilla</name>
    <name type="common">Picoplanktonic green alga</name>
    <name type="synonym">Chromulina pusilla</name>
    <dbReference type="NCBI Taxonomy" id="38833"/>
    <lineage>
        <taxon>Eukaryota</taxon>
        <taxon>Viridiplantae</taxon>
        <taxon>Chlorophyta</taxon>
        <taxon>Mamiellophyceae</taxon>
        <taxon>Mamiellales</taxon>
        <taxon>Mamiellaceae</taxon>
        <taxon>Micromonas</taxon>
    </lineage>
</organism>
<comment type="subcellular location">
    <subcellularLocation>
        <location evidence="1">Cytoplasm</location>
        <location evidence="1">Cytoskeleton</location>
        <location evidence="1">Cilium axoneme</location>
    </subcellularLocation>
</comment>
<dbReference type="PANTHER" id="PTHR13318">
    <property type="entry name" value="PARTNER OF PAIRED, ISOFORM B-RELATED"/>
    <property type="match status" value="1"/>
</dbReference>
<dbReference type="GO" id="GO:0005930">
    <property type="term" value="C:axoneme"/>
    <property type="evidence" value="ECO:0007669"/>
    <property type="project" value="UniProtKB-SubCell"/>
</dbReference>
<sequence>MDALALAEETMAQRAARLKRERAAASREESRAMKRARLDWADLPSEILVLVMQAVAEMPADDAEDPRRETHRLGAVPTVPRVASVCRGWRHAVASDPRALWRVVDLSYGWARPSDAIVRRYCANGDWAKLTSLTLADCAVLTDASLRALHQHCPELVSLDVSGTSKMTLGGMKPLSERLTDLTLDRVKQRSMGATNQLVSGMCTDKLARLSVADVTGLDRGFIRNLHKRCGPALRHLNLSHSGMHHQNLPWLELQRSCPNVETLLLNGFGGASGWSTVPNAQGAVFAGDIPGWPNLKTLHVGASTRTHSTGHSLAPSYVDAFVLDALARNANLEDLDVTGCAISSVHLWGIPSLWLGELRCLRASRTGFASDEGIEFLAARERPWAQSLALSLETVELGTSHMNANDVSDRGLDVLSHNLVNLRALGVAGADITDDGLERLVDARRETLRVVDVLGCRGLSRAARQAAHGGEPLVIRAAIRKERGDVVSDEDEEDEEEEHLIPRRRAAARAVDRFEELLDSDDDANENWIDEEENENEEEENEEEEEYEEEEDAVPVPPAAAAAPQSGALKIVMRRR</sequence>
<gene>
    <name evidence="4" type="ORF">MSP1404_LOCUS5649</name>
</gene>
<dbReference type="GO" id="GO:0031146">
    <property type="term" value="P:SCF-dependent proteasomal ubiquitin-dependent protein catabolic process"/>
    <property type="evidence" value="ECO:0007669"/>
    <property type="project" value="TreeGrafter"/>
</dbReference>
<name>A0A7S0PNS8_MICPS</name>
<dbReference type="GO" id="GO:0019005">
    <property type="term" value="C:SCF ubiquitin ligase complex"/>
    <property type="evidence" value="ECO:0007669"/>
    <property type="project" value="TreeGrafter"/>
</dbReference>
<evidence type="ECO:0000256" key="3">
    <source>
        <dbReference type="SAM" id="MobiDB-lite"/>
    </source>
</evidence>
<feature type="region of interest" description="Disordered" evidence="3">
    <location>
        <begin position="515"/>
        <end position="577"/>
    </location>
</feature>
<dbReference type="AlphaFoldDB" id="A0A7S0PNS8"/>
<dbReference type="Gene3D" id="1.20.1280.50">
    <property type="match status" value="1"/>
</dbReference>
<protein>
    <recommendedName>
        <fullName evidence="5">F-box domain-containing protein</fullName>
    </recommendedName>
</protein>
<reference evidence="4" key="1">
    <citation type="submission" date="2021-01" db="EMBL/GenBank/DDBJ databases">
        <authorList>
            <person name="Corre E."/>
            <person name="Pelletier E."/>
            <person name="Niang G."/>
            <person name="Scheremetjew M."/>
            <person name="Finn R."/>
            <person name="Kale V."/>
            <person name="Holt S."/>
            <person name="Cochrane G."/>
            <person name="Meng A."/>
            <person name="Brown T."/>
            <person name="Cohen L."/>
        </authorList>
    </citation>
    <scope>NUCLEOTIDE SEQUENCE</scope>
    <source>
        <strain evidence="4">CCMP494</strain>
    </source>
</reference>
<evidence type="ECO:0000256" key="2">
    <source>
        <dbReference type="SAM" id="Coils"/>
    </source>
</evidence>
<accession>A0A7S0PNS8</accession>
<evidence type="ECO:0000256" key="1">
    <source>
        <dbReference type="ARBA" id="ARBA00004430"/>
    </source>
</evidence>
<dbReference type="InterPro" id="IPR032675">
    <property type="entry name" value="LRR_dom_sf"/>
</dbReference>
<evidence type="ECO:0000313" key="4">
    <source>
        <dbReference type="EMBL" id="CAD8586753.1"/>
    </source>
</evidence>
<keyword evidence="2" id="KW-0175">Coiled coil</keyword>
<evidence type="ECO:0008006" key="5">
    <source>
        <dbReference type="Google" id="ProtNLM"/>
    </source>
</evidence>
<dbReference type="SUPFAM" id="SSF52047">
    <property type="entry name" value="RNI-like"/>
    <property type="match status" value="1"/>
</dbReference>
<dbReference type="Gene3D" id="3.80.10.10">
    <property type="entry name" value="Ribonuclease Inhibitor"/>
    <property type="match status" value="2"/>
</dbReference>
<dbReference type="EMBL" id="HBEV01007358">
    <property type="protein sequence ID" value="CAD8586753.1"/>
    <property type="molecule type" value="Transcribed_RNA"/>
</dbReference>
<feature type="coiled-coil region" evidence="2">
    <location>
        <begin position="8"/>
        <end position="35"/>
    </location>
</feature>
<feature type="compositionally biased region" description="Acidic residues" evidence="3">
    <location>
        <begin position="518"/>
        <end position="554"/>
    </location>
</feature>